<keyword evidence="2" id="KW-1185">Reference proteome</keyword>
<sequence length="32" mass="3752">MFKALEKMSFLLGRERFLPPYHPATNDGMTRP</sequence>
<dbReference type="EMBL" id="JYDP01006506">
    <property type="protein sequence ID" value="KRY81283.1"/>
    <property type="molecule type" value="Genomic_DNA"/>
</dbReference>
<dbReference type="AlphaFoldDB" id="A0A0V1F7T1"/>
<name>A0A0V1F7T1_9BILA</name>
<evidence type="ECO:0000313" key="2">
    <source>
        <dbReference type="Proteomes" id="UP000055024"/>
    </source>
</evidence>
<reference evidence="1 2" key="1">
    <citation type="submission" date="2015-01" db="EMBL/GenBank/DDBJ databases">
        <title>Evolution of Trichinella species and genotypes.</title>
        <authorList>
            <person name="Korhonen P.K."/>
            <person name="Edoardo P."/>
            <person name="Giuseppe L.R."/>
            <person name="Gasser R.B."/>
        </authorList>
    </citation>
    <scope>NUCLEOTIDE SEQUENCE [LARGE SCALE GENOMIC DNA]</scope>
    <source>
        <strain evidence="1">ISS1029</strain>
    </source>
</reference>
<gene>
    <name evidence="1" type="ORF">T11_1825</name>
</gene>
<evidence type="ECO:0000313" key="1">
    <source>
        <dbReference type="EMBL" id="KRY81283.1"/>
    </source>
</evidence>
<protein>
    <submittedName>
        <fullName evidence="1">Uncharacterized protein</fullName>
    </submittedName>
</protein>
<dbReference type="Proteomes" id="UP000055024">
    <property type="component" value="Unassembled WGS sequence"/>
</dbReference>
<comment type="caution">
    <text evidence="1">The sequence shown here is derived from an EMBL/GenBank/DDBJ whole genome shotgun (WGS) entry which is preliminary data.</text>
</comment>
<organism evidence="1 2">
    <name type="scientific">Trichinella zimbabwensis</name>
    <dbReference type="NCBI Taxonomy" id="268475"/>
    <lineage>
        <taxon>Eukaryota</taxon>
        <taxon>Metazoa</taxon>
        <taxon>Ecdysozoa</taxon>
        <taxon>Nematoda</taxon>
        <taxon>Enoplea</taxon>
        <taxon>Dorylaimia</taxon>
        <taxon>Trichinellida</taxon>
        <taxon>Trichinellidae</taxon>
        <taxon>Trichinella</taxon>
    </lineage>
</organism>
<accession>A0A0V1F7T1</accession>
<proteinExistence type="predicted"/>